<keyword evidence="2" id="KW-0472">Membrane</keyword>
<protein>
    <submittedName>
        <fullName evidence="3">Uncharacterized protein</fullName>
    </submittedName>
</protein>
<name>A0A2J7ZZV4_9CHLO</name>
<evidence type="ECO:0000313" key="4">
    <source>
        <dbReference type="Proteomes" id="UP000236333"/>
    </source>
</evidence>
<dbReference type="GO" id="GO:0009535">
    <property type="term" value="C:chloroplast thylakoid membrane"/>
    <property type="evidence" value="ECO:0007669"/>
    <property type="project" value="TreeGrafter"/>
</dbReference>
<feature type="compositionally biased region" description="Gly residues" evidence="1">
    <location>
        <begin position="301"/>
        <end position="311"/>
    </location>
</feature>
<evidence type="ECO:0000256" key="2">
    <source>
        <dbReference type="SAM" id="Phobius"/>
    </source>
</evidence>
<feature type="compositionally biased region" description="Low complexity" evidence="1">
    <location>
        <begin position="280"/>
        <end position="300"/>
    </location>
</feature>
<dbReference type="PANTHER" id="PTHR35733:SF1">
    <property type="entry name" value="OS02G0307800 PROTEIN"/>
    <property type="match status" value="1"/>
</dbReference>
<dbReference type="AlphaFoldDB" id="A0A2J7ZZV4"/>
<dbReference type="PANTHER" id="PTHR35733">
    <property type="entry name" value="OS02G0307800 PROTEIN"/>
    <property type="match status" value="1"/>
</dbReference>
<feature type="region of interest" description="Disordered" evidence="1">
    <location>
        <begin position="136"/>
        <end position="168"/>
    </location>
</feature>
<dbReference type="Proteomes" id="UP000236333">
    <property type="component" value="Unassembled WGS sequence"/>
</dbReference>
<feature type="transmembrane region" description="Helical" evidence="2">
    <location>
        <begin position="217"/>
        <end position="245"/>
    </location>
</feature>
<organism evidence="3 4">
    <name type="scientific">Tetrabaena socialis</name>
    <dbReference type="NCBI Taxonomy" id="47790"/>
    <lineage>
        <taxon>Eukaryota</taxon>
        <taxon>Viridiplantae</taxon>
        <taxon>Chlorophyta</taxon>
        <taxon>core chlorophytes</taxon>
        <taxon>Chlorophyceae</taxon>
        <taxon>CS clade</taxon>
        <taxon>Chlamydomonadales</taxon>
        <taxon>Tetrabaenaceae</taxon>
        <taxon>Tetrabaena</taxon>
    </lineage>
</organism>
<proteinExistence type="predicted"/>
<sequence>MEASTSGRLHYGRVTAPDRLPHRCCVRTPLRVRHGRWQLAALLERPRERQGELNRAPHASVAPESSWAEIPSFATLVVAANMLWPVGLAFAADAVAYDPKGGDEFLKNVAGVAYVLLVGIFLFRLFRKRAANAKSEEKGSDRPGLAAPNNTASTLANPRASPSPAPHAPCPVRGSIQALLLAYGMYIFSTKVQGAIQGQAMPDAYLARNIAVTVRTILLGLCYLAAFIFGANGVGLAGLSVQLLLFPDSSPDVRITARPGDVRAAFNMAERQGQQEGDRAVAAGRAVPDPAAAGASDAAGRPGGGDVGGGSAASSSDS</sequence>
<keyword evidence="2" id="KW-0812">Transmembrane</keyword>
<feature type="transmembrane region" description="Helical" evidence="2">
    <location>
        <begin position="73"/>
        <end position="97"/>
    </location>
</feature>
<evidence type="ECO:0000256" key="1">
    <source>
        <dbReference type="SAM" id="MobiDB-lite"/>
    </source>
</evidence>
<dbReference type="EMBL" id="PGGS01000278">
    <property type="protein sequence ID" value="PNH05800.1"/>
    <property type="molecule type" value="Genomic_DNA"/>
</dbReference>
<dbReference type="OrthoDB" id="5296at2759"/>
<feature type="region of interest" description="Disordered" evidence="1">
    <location>
        <begin position="271"/>
        <end position="318"/>
    </location>
</feature>
<comment type="caution">
    <text evidence="3">The sequence shown here is derived from an EMBL/GenBank/DDBJ whole genome shotgun (WGS) entry which is preliminary data.</text>
</comment>
<keyword evidence="2" id="KW-1133">Transmembrane helix</keyword>
<reference evidence="3 4" key="1">
    <citation type="journal article" date="2017" name="Mol. Biol. Evol.">
        <title>The 4-celled Tetrabaena socialis nuclear genome reveals the essential components for genetic control of cell number at the origin of multicellularity in the volvocine lineage.</title>
        <authorList>
            <person name="Featherston J."/>
            <person name="Arakaki Y."/>
            <person name="Hanschen E.R."/>
            <person name="Ferris P.J."/>
            <person name="Michod R.E."/>
            <person name="Olson B.J.S.C."/>
            <person name="Nozaki H."/>
            <person name="Durand P.M."/>
        </authorList>
    </citation>
    <scope>NUCLEOTIDE SEQUENCE [LARGE SCALE GENOMIC DNA]</scope>
    <source>
        <strain evidence="3 4">NIES-571</strain>
    </source>
</reference>
<dbReference type="Pfam" id="PF11282">
    <property type="entry name" value="DUF3082"/>
    <property type="match status" value="1"/>
</dbReference>
<evidence type="ECO:0000313" key="3">
    <source>
        <dbReference type="EMBL" id="PNH05800.1"/>
    </source>
</evidence>
<keyword evidence="4" id="KW-1185">Reference proteome</keyword>
<accession>A0A2J7ZZV4</accession>
<feature type="transmembrane region" description="Helical" evidence="2">
    <location>
        <begin position="109"/>
        <end position="126"/>
    </location>
</feature>
<gene>
    <name evidence="3" type="ORF">TSOC_007901</name>
</gene>
<dbReference type="InterPro" id="IPR021434">
    <property type="entry name" value="DUF3082"/>
</dbReference>